<feature type="compositionally biased region" description="Polar residues" evidence="1">
    <location>
        <begin position="59"/>
        <end position="70"/>
    </location>
</feature>
<protein>
    <submittedName>
        <fullName evidence="2">Uncharacterized protein</fullName>
    </submittedName>
</protein>
<reference evidence="2" key="1">
    <citation type="submission" date="2019-12" db="EMBL/GenBank/DDBJ databases">
        <title>Genome sequencing and annotation of Brassica cretica.</title>
        <authorList>
            <person name="Studholme D.J."/>
            <person name="Sarris P.F."/>
        </authorList>
    </citation>
    <scope>NUCLEOTIDE SEQUENCE</scope>
    <source>
        <strain evidence="3">PFS-001/15</strain>
        <strain evidence="2">PFS-102/07</strain>
        <tissue evidence="2">Leaf</tissue>
    </source>
</reference>
<feature type="region of interest" description="Disordered" evidence="1">
    <location>
        <begin position="55"/>
        <end position="77"/>
    </location>
</feature>
<sequence length="105" mass="11947">MGVSIFLRQLYFIKNGTTKDLAIKPCPSLDRIKHRLSQGNGYVSKPATDKFEYGDRYTNKPSTVATQQPRMHTARSLRSDQARAKAWFPLGRYVQIELDKISVAT</sequence>
<dbReference type="Proteomes" id="UP000712281">
    <property type="component" value="Unassembled WGS sequence"/>
</dbReference>
<gene>
    <name evidence="3" type="ORF">F2Q68_00010264</name>
    <name evidence="2" type="ORF">F2Q70_00029384</name>
</gene>
<organism evidence="2">
    <name type="scientific">Brassica cretica</name>
    <name type="common">Mustard</name>
    <dbReference type="NCBI Taxonomy" id="69181"/>
    <lineage>
        <taxon>Eukaryota</taxon>
        <taxon>Viridiplantae</taxon>
        <taxon>Streptophyta</taxon>
        <taxon>Embryophyta</taxon>
        <taxon>Tracheophyta</taxon>
        <taxon>Spermatophyta</taxon>
        <taxon>Magnoliopsida</taxon>
        <taxon>eudicotyledons</taxon>
        <taxon>Gunneridae</taxon>
        <taxon>Pentapetalae</taxon>
        <taxon>rosids</taxon>
        <taxon>malvids</taxon>
        <taxon>Brassicales</taxon>
        <taxon>Brassicaceae</taxon>
        <taxon>Brassiceae</taxon>
        <taxon>Brassica</taxon>
    </lineage>
</organism>
<evidence type="ECO:0000313" key="2">
    <source>
        <dbReference type="EMBL" id="KAF2532094.1"/>
    </source>
</evidence>
<dbReference type="AlphaFoldDB" id="A0A3N6PU67"/>
<name>A0A3N6PU67_BRACR</name>
<dbReference type="EMBL" id="QGKW02000717">
    <property type="protein sequence ID" value="KAF2598650.1"/>
    <property type="molecule type" value="Genomic_DNA"/>
</dbReference>
<comment type="caution">
    <text evidence="2">The sequence shown here is derived from an EMBL/GenBank/DDBJ whole genome shotgun (WGS) entry which is preliminary data.</text>
</comment>
<dbReference type="EMBL" id="QGKY02002305">
    <property type="protein sequence ID" value="KAF2532094.1"/>
    <property type="molecule type" value="Genomic_DNA"/>
</dbReference>
<evidence type="ECO:0000313" key="3">
    <source>
        <dbReference type="EMBL" id="KAF2598650.1"/>
    </source>
</evidence>
<accession>A0A3N6PU67</accession>
<proteinExistence type="predicted"/>
<evidence type="ECO:0000256" key="1">
    <source>
        <dbReference type="SAM" id="MobiDB-lite"/>
    </source>
</evidence>